<comment type="caution">
    <text evidence="1">The sequence shown here is derived from an EMBL/GenBank/DDBJ whole genome shotgun (WGS) entry which is preliminary data.</text>
</comment>
<sequence>MEEIVIRSLSHENEKCRKHGYRNWVQGRILARGIMVRPNWEHPQGEAKAAVSKGRWYVKCPGRICDANIPLDEMTQLVFCTACLSIENDHKPFHVDWGDVGILKELLGERRAIQQRNYLPHRGETYKTLKEENKLLVNGIYYGV</sequence>
<dbReference type="EMBL" id="LAZR01013080">
    <property type="protein sequence ID" value="KKM23662.1"/>
    <property type="molecule type" value="Genomic_DNA"/>
</dbReference>
<organism evidence="1">
    <name type="scientific">marine sediment metagenome</name>
    <dbReference type="NCBI Taxonomy" id="412755"/>
    <lineage>
        <taxon>unclassified sequences</taxon>
        <taxon>metagenomes</taxon>
        <taxon>ecological metagenomes</taxon>
    </lineage>
</organism>
<protein>
    <submittedName>
        <fullName evidence="1">Uncharacterized protein</fullName>
    </submittedName>
</protein>
<gene>
    <name evidence="1" type="ORF">LCGC14_1612920</name>
</gene>
<reference evidence="1" key="1">
    <citation type="journal article" date="2015" name="Nature">
        <title>Complex archaea that bridge the gap between prokaryotes and eukaryotes.</title>
        <authorList>
            <person name="Spang A."/>
            <person name="Saw J.H."/>
            <person name="Jorgensen S.L."/>
            <person name="Zaremba-Niedzwiedzka K."/>
            <person name="Martijn J."/>
            <person name="Lind A.E."/>
            <person name="van Eijk R."/>
            <person name="Schleper C."/>
            <person name="Guy L."/>
            <person name="Ettema T.J."/>
        </authorList>
    </citation>
    <scope>NUCLEOTIDE SEQUENCE</scope>
</reference>
<evidence type="ECO:0000313" key="1">
    <source>
        <dbReference type="EMBL" id="KKM23662.1"/>
    </source>
</evidence>
<name>A0A0F9I807_9ZZZZ</name>
<dbReference type="AlphaFoldDB" id="A0A0F9I807"/>
<accession>A0A0F9I807</accession>
<proteinExistence type="predicted"/>